<name>A0A139A415_GONPJ</name>
<sequence length="242" mass="26591">MTADRIPMDLGQLTANVMSRLRNIVAGDGPDKGCPKSWARFLVRRGIQKEPCAIIARAWAKLAGSTLAYWSRTPTPLTLPSVTIVDIFDVEGALNPPLEVFPIFEIRVLQCEAWSDHSTISLSESAVALLSWRFPNVTEFGSVGFHSAEAVADFTSDVAAVTRIKLLRVEVPPTCISWTDTGSTFANTVSHAFPGLRTCQLEKGQGLHSWTKAFEKVKDNLKGKGKIRSDVEGISEKEHEHM</sequence>
<dbReference type="AlphaFoldDB" id="A0A139A415"/>
<reference evidence="1 2" key="1">
    <citation type="journal article" date="2015" name="Genome Biol. Evol.">
        <title>Phylogenomic analyses indicate that early fungi evolved digesting cell walls of algal ancestors of land plants.</title>
        <authorList>
            <person name="Chang Y."/>
            <person name="Wang S."/>
            <person name="Sekimoto S."/>
            <person name="Aerts A.L."/>
            <person name="Choi C."/>
            <person name="Clum A."/>
            <person name="LaButti K.M."/>
            <person name="Lindquist E.A."/>
            <person name="Yee Ngan C."/>
            <person name="Ohm R.A."/>
            <person name="Salamov A.A."/>
            <person name="Grigoriev I.V."/>
            <person name="Spatafora J.W."/>
            <person name="Berbee M.L."/>
        </authorList>
    </citation>
    <scope>NUCLEOTIDE SEQUENCE [LARGE SCALE GENOMIC DNA]</scope>
    <source>
        <strain evidence="1 2">JEL478</strain>
    </source>
</reference>
<dbReference type="Proteomes" id="UP000070544">
    <property type="component" value="Unassembled WGS sequence"/>
</dbReference>
<dbReference type="EMBL" id="KQ965800">
    <property type="protein sequence ID" value="KXS11530.1"/>
    <property type="molecule type" value="Genomic_DNA"/>
</dbReference>
<proteinExistence type="predicted"/>
<accession>A0A139A415</accession>
<evidence type="ECO:0000313" key="1">
    <source>
        <dbReference type="EMBL" id="KXS11530.1"/>
    </source>
</evidence>
<gene>
    <name evidence="1" type="ORF">M427DRAFT_47053</name>
</gene>
<evidence type="ECO:0000313" key="2">
    <source>
        <dbReference type="Proteomes" id="UP000070544"/>
    </source>
</evidence>
<organism evidence="1 2">
    <name type="scientific">Gonapodya prolifera (strain JEL478)</name>
    <name type="common">Monoblepharis prolifera</name>
    <dbReference type="NCBI Taxonomy" id="1344416"/>
    <lineage>
        <taxon>Eukaryota</taxon>
        <taxon>Fungi</taxon>
        <taxon>Fungi incertae sedis</taxon>
        <taxon>Chytridiomycota</taxon>
        <taxon>Chytridiomycota incertae sedis</taxon>
        <taxon>Monoblepharidomycetes</taxon>
        <taxon>Monoblepharidales</taxon>
        <taxon>Gonapodyaceae</taxon>
        <taxon>Gonapodya</taxon>
    </lineage>
</organism>
<keyword evidence="2" id="KW-1185">Reference proteome</keyword>
<protein>
    <submittedName>
        <fullName evidence="1">Uncharacterized protein</fullName>
    </submittedName>
</protein>